<dbReference type="EMBL" id="JAIWYP010000054">
    <property type="protein sequence ID" value="KAH3690750.1"/>
    <property type="molecule type" value="Genomic_DNA"/>
</dbReference>
<organism evidence="2 3">
    <name type="scientific">Dreissena polymorpha</name>
    <name type="common">Zebra mussel</name>
    <name type="synonym">Mytilus polymorpha</name>
    <dbReference type="NCBI Taxonomy" id="45954"/>
    <lineage>
        <taxon>Eukaryota</taxon>
        <taxon>Metazoa</taxon>
        <taxon>Spiralia</taxon>
        <taxon>Lophotrochozoa</taxon>
        <taxon>Mollusca</taxon>
        <taxon>Bivalvia</taxon>
        <taxon>Autobranchia</taxon>
        <taxon>Heteroconchia</taxon>
        <taxon>Euheterodonta</taxon>
        <taxon>Imparidentia</taxon>
        <taxon>Neoheterodontei</taxon>
        <taxon>Myida</taxon>
        <taxon>Dreissenoidea</taxon>
        <taxon>Dreissenidae</taxon>
        <taxon>Dreissena</taxon>
    </lineage>
</organism>
<sequence length="68" mass="7963">MVVIAEMQDSSLNHGRHRGTARQQRKPWSLSWNSKLQRKPWSLSPNFKTEAYTMVVLAIYKFKSAIRT</sequence>
<feature type="region of interest" description="Disordered" evidence="1">
    <location>
        <begin position="7"/>
        <end position="29"/>
    </location>
</feature>
<evidence type="ECO:0000313" key="2">
    <source>
        <dbReference type="EMBL" id="KAH3690750.1"/>
    </source>
</evidence>
<reference evidence="2" key="1">
    <citation type="journal article" date="2019" name="bioRxiv">
        <title>The Genome of the Zebra Mussel, Dreissena polymorpha: A Resource for Invasive Species Research.</title>
        <authorList>
            <person name="McCartney M.A."/>
            <person name="Auch B."/>
            <person name="Kono T."/>
            <person name="Mallez S."/>
            <person name="Zhang Y."/>
            <person name="Obille A."/>
            <person name="Becker A."/>
            <person name="Abrahante J.E."/>
            <person name="Garbe J."/>
            <person name="Badalamenti J.P."/>
            <person name="Herman A."/>
            <person name="Mangelson H."/>
            <person name="Liachko I."/>
            <person name="Sullivan S."/>
            <person name="Sone E.D."/>
            <person name="Koren S."/>
            <person name="Silverstein K.A.T."/>
            <person name="Beckman K.B."/>
            <person name="Gohl D.M."/>
        </authorList>
    </citation>
    <scope>NUCLEOTIDE SEQUENCE</scope>
    <source>
        <strain evidence="2">Duluth1</strain>
        <tissue evidence="2">Whole animal</tissue>
    </source>
</reference>
<dbReference type="AlphaFoldDB" id="A0A9D3Y2J4"/>
<name>A0A9D3Y2J4_DREPO</name>
<reference evidence="2" key="2">
    <citation type="submission" date="2020-11" db="EMBL/GenBank/DDBJ databases">
        <authorList>
            <person name="McCartney M.A."/>
            <person name="Auch B."/>
            <person name="Kono T."/>
            <person name="Mallez S."/>
            <person name="Becker A."/>
            <person name="Gohl D.M."/>
            <person name="Silverstein K.A.T."/>
            <person name="Koren S."/>
            <person name="Bechman K.B."/>
            <person name="Herman A."/>
            <person name="Abrahante J.E."/>
            <person name="Garbe J."/>
        </authorList>
    </citation>
    <scope>NUCLEOTIDE SEQUENCE</scope>
    <source>
        <strain evidence="2">Duluth1</strain>
        <tissue evidence="2">Whole animal</tissue>
    </source>
</reference>
<accession>A0A9D3Y2J4</accession>
<protein>
    <submittedName>
        <fullName evidence="2">Uncharacterized protein</fullName>
    </submittedName>
</protein>
<gene>
    <name evidence="2" type="ORF">DPMN_191950</name>
</gene>
<feature type="compositionally biased region" description="Basic residues" evidence="1">
    <location>
        <begin position="14"/>
        <end position="25"/>
    </location>
</feature>
<evidence type="ECO:0000256" key="1">
    <source>
        <dbReference type="SAM" id="MobiDB-lite"/>
    </source>
</evidence>
<dbReference type="Proteomes" id="UP000828390">
    <property type="component" value="Unassembled WGS sequence"/>
</dbReference>
<proteinExistence type="predicted"/>
<evidence type="ECO:0000313" key="3">
    <source>
        <dbReference type="Proteomes" id="UP000828390"/>
    </source>
</evidence>
<keyword evidence="3" id="KW-1185">Reference proteome</keyword>
<comment type="caution">
    <text evidence="2">The sequence shown here is derived from an EMBL/GenBank/DDBJ whole genome shotgun (WGS) entry which is preliminary data.</text>
</comment>